<comment type="caution">
    <text evidence="1">The sequence shown here is derived from an EMBL/GenBank/DDBJ whole genome shotgun (WGS) entry which is preliminary data.</text>
</comment>
<keyword evidence="2" id="KW-1185">Reference proteome</keyword>
<evidence type="ECO:0000313" key="2">
    <source>
        <dbReference type="Proteomes" id="UP001228376"/>
    </source>
</evidence>
<reference evidence="1 2" key="1">
    <citation type="submission" date="2023-10" db="EMBL/GenBank/DDBJ databases">
        <title>179-bfca-hs.</title>
        <authorList>
            <person name="Miliotis G."/>
            <person name="Sengupta P."/>
            <person name="Hameed A."/>
            <person name="Chuvochina M."/>
            <person name="Mcdonagh F."/>
            <person name="Simpson A.C."/>
            <person name="Singh N.K."/>
            <person name="Rekha P.D."/>
            <person name="Raman K."/>
            <person name="Hugenholtz P."/>
            <person name="Venkateswaran K."/>
        </authorList>
    </citation>
    <scope>NUCLEOTIDE SEQUENCE [LARGE SCALE GENOMIC DNA]</scope>
    <source>
        <strain evidence="1 2">179-BFC-A-HS</strain>
    </source>
</reference>
<organism evidence="1 2">
    <name type="scientific">Tigheibacillus jepli</name>
    <dbReference type="NCBI Taxonomy" id="3035914"/>
    <lineage>
        <taxon>Bacteria</taxon>
        <taxon>Bacillati</taxon>
        <taxon>Bacillota</taxon>
        <taxon>Bacilli</taxon>
        <taxon>Bacillales</taxon>
        <taxon>Bacillaceae</taxon>
        <taxon>Tigheibacillus</taxon>
    </lineage>
</organism>
<gene>
    <name evidence="1" type="ORF">P5G51_017280</name>
</gene>
<dbReference type="InterPro" id="IPR025437">
    <property type="entry name" value="YfhE-like"/>
</dbReference>
<dbReference type="Pfam" id="PF14152">
    <property type="entry name" value="YfhE"/>
    <property type="match status" value="1"/>
</dbReference>
<accession>A0ABU5CKI7</accession>
<name>A0ABU5CKI7_9BACI</name>
<dbReference type="RefSeq" id="WP_306067529.1">
    <property type="nucleotide sequence ID" value="NZ_JAROCA020000002.1"/>
</dbReference>
<protein>
    <submittedName>
        <fullName evidence="1">YfhE family protein</fullName>
    </submittedName>
</protein>
<proteinExistence type="predicted"/>
<dbReference type="Proteomes" id="UP001228376">
    <property type="component" value="Unassembled WGS sequence"/>
</dbReference>
<sequence length="48" mass="5902">MKDKPHTIDMSLNKTQQVLYQKEFKRADKVYKEKFKKPIRFGADDYRH</sequence>
<dbReference type="EMBL" id="JAROCA020000002">
    <property type="protein sequence ID" value="MDY0406873.1"/>
    <property type="molecule type" value="Genomic_DNA"/>
</dbReference>
<evidence type="ECO:0000313" key="1">
    <source>
        <dbReference type="EMBL" id="MDY0406873.1"/>
    </source>
</evidence>